<keyword evidence="2" id="KW-1185">Reference proteome</keyword>
<organism evidence="1 2">
    <name type="scientific">Allacma fusca</name>
    <dbReference type="NCBI Taxonomy" id="39272"/>
    <lineage>
        <taxon>Eukaryota</taxon>
        <taxon>Metazoa</taxon>
        <taxon>Ecdysozoa</taxon>
        <taxon>Arthropoda</taxon>
        <taxon>Hexapoda</taxon>
        <taxon>Collembola</taxon>
        <taxon>Symphypleona</taxon>
        <taxon>Sminthuridae</taxon>
        <taxon>Allacma</taxon>
    </lineage>
</organism>
<protein>
    <submittedName>
        <fullName evidence="1">Uncharacterized protein</fullName>
    </submittedName>
</protein>
<dbReference type="EMBL" id="CAJVCH010278410">
    <property type="protein sequence ID" value="CAG7734901.1"/>
    <property type="molecule type" value="Genomic_DNA"/>
</dbReference>
<sequence length="293" mass="32393">FIFINTMTLPANSTFLPVLDDLLSPDFRPVLLPAQTPQTPKDIVSFGGGKIITNAYGNITFNPGAVLKSELSRPTVVATSLKNSSDNKENIDVVDSTEAAKKIQNWWKSKRSCSFDINAERAKHSIQHNRTEDHIRYLESEVNRLKSALSSERKIRSLQLEAIRSLWNQMQRISTANSDTSIMTRSVPNGLPKESAESASMMSMSLTTALETLPESKEVPEPPHSSCSCSKEVENLKEVFTQEISQLRTMIHQLTAAKEPEEESVDAVVASKQKRPLSLNIVGISNLGDHTGT</sequence>
<feature type="non-terminal residue" evidence="1">
    <location>
        <position position="1"/>
    </location>
</feature>
<comment type="caution">
    <text evidence="1">The sequence shown here is derived from an EMBL/GenBank/DDBJ whole genome shotgun (WGS) entry which is preliminary data.</text>
</comment>
<feature type="non-terminal residue" evidence="1">
    <location>
        <position position="293"/>
    </location>
</feature>
<accession>A0A8J2PFC4</accession>
<proteinExistence type="predicted"/>
<dbReference type="OrthoDB" id="5954088at2759"/>
<evidence type="ECO:0000313" key="2">
    <source>
        <dbReference type="Proteomes" id="UP000708208"/>
    </source>
</evidence>
<name>A0A8J2PFC4_9HEXA</name>
<dbReference type="Proteomes" id="UP000708208">
    <property type="component" value="Unassembled WGS sequence"/>
</dbReference>
<reference evidence="1" key="1">
    <citation type="submission" date="2021-06" db="EMBL/GenBank/DDBJ databases">
        <authorList>
            <person name="Hodson N. C."/>
            <person name="Mongue J. A."/>
            <person name="Jaron S. K."/>
        </authorList>
    </citation>
    <scope>NUCLEOTIDE SEQUENCE</scope>
</reference>
<evidence type="ECO:0000313" key="1">
    <source>
        <dbReference type="EMBL" id="CAG7734901.1"/>
    </source>
</evidence>
<dbReference type="AlphaFoldDB" id="A0A8J2PFC4"/>
<gene>
    <name evidence="1" type="ORF">AFUS01_LOCUS23263</name>
</gene>